<dbReference type="GO" id="GO:0016787">
    <property type="term" value="F:hydrolase activity"/>
    <property type="evidence" value="ECO:0007669"/>
    <property type="project" value="InterPro"/>
</dbReference>
<dbReference type="PANTHER" id="PTHR37844">
    <property type="entry name" value="SER/THR PROTEIN PHOSPHATASE SUPERFAMILY (AFU_ORTHOLOGUE AFUA_1G14840)"/>
    <property type="match status" value="1"/>
</dbReference>
<dbReference type="InterPro" id="IPR004843">
    <property type="entry name" value="Calcineurin-like_PHP"/>
</dbReference>
<evidence type="ECO:0000259" key="1">
    <source>
        <dbReference type="Pfam" id="PF00149"/>
    </source>
</evidence>
<sequence>MHIEMGPQGEFEFSAVAPYLALLGDIGQPKKPNYKQFLLKQAQRFQKVFVLAGNHEFFNHSWAECRNDIEQICASHPNLVFMDRRSVIVDHVKFVGATLWSHVSDSAGPGTEKRWNDYTQIGVFESGKKRNIKYTDTNQWYKDDLKYIKEEISTSKHPVVVLTHHCPLFSSPGCATDLSSVMKSPVAAWCYGHTHQSTNLFKKKVRVLSNQLGYEYCMGEKDPAFKTELVLGIDESGKTWTWRADSRDKPVQKEEIKAVILPVPAPPPLPPTNKLKK</sequence>
<dbReference type="Gene3D" id="3.60.21.10">
    <property type="match status" value="1"/>
</dbReference>
<dbReference type="SUPFAM" id="SSF56300">
    <property type="entry name" value="Metallo-dependent phosphatases"/>
    <property type="match status" value="1"/>
</dbReference>
<proteinExistence type="predicted"/>
<feature type="domain" description="Calcineurin-like phosphoesterase" evidence="1">
    <location>
        <begin position="22"/>
        <end position="196"/>
    </location>
</feature>
<name>A0A6B2LCM3_9EUKA</name>
<dbReference type="InterPro" id="IPR029052">
    <property type="entry name" value="Metallo-depent_PP-like"/>
</dbReference>
<dbReference type="Pfam" id="PF00149">
    <property type="entry name" value="Metallophos"/>
    <property type="match status" value="1"/>
</dbReference>
<reference evidence="2" key="1">
    <citation type="journal article" date="2020" name="J. Eukaryot. Microbiol.">
        <title>De novo Sequencing, Assembly and Annotation of the Transcriptome for the Free-Living Testate Amoeba Arcella intermedia.</title>
        <authorList>
            <person name="Ribeiro G.M."/>
            <person name="Porfirio-Sousa A.L."/>
            <person name="Maurer-Alcala X.X."/>
            <person name="Katz L.A."/>
            <person name="Lahr D.J.G."/>
        </authorList>
    </citation>
    <scope>NUCLEOTIDE SEQUENCE</scope>
</reference>
<dbReference type="EMBL" id="GIBP01005775">
    <property type="protein sequence ID" value="NDV34744.1"/>
    <property type="molecule type" value="Transcribed_RNA"/>
</dbReference>
<evidence type="ECO:0000313" key="2">
    <source>
        <dbReference type="EMBL" id="NDV34744.1"/>
    </source>
</evidence>
<dbReference type="PANTHER" id="PTHR37844:SF2">
    <property type="entry name" value="SER_THR PROTEIN PHOSPHATASE SUPERFAMILY (AFU_ORTHOLOGUE AFUA_1G14840)"/>
    <property type="match status" value="1"/>
</dbReference>
<accession>A0A6B2LCM3</accession>
<dbReference type="AlphaFoldDB" id="A0A6B2LCM3"/>
<protein>
    <recommendedName>
        <fullName evidence="1">Calcineurin-like phosphoesterase domain-containing protein</fullName>
    </recommendedName>
</protein>
<organism evidence="2">
    <name type="scientific">Arcella intermedia</name>
    <dbReference type="NCBI Taxonomy" id="1963864"/>
    <lineage>
        <taxon>Eukaryota</taxon>
        <taxon>Amoebozoa</taxon>
        <taxon>Tubulinea</taxon>
        <taxon>Elardia</taxon>
        <taxon>Arcellinida</taxon>
        <taxon>Sphaerothecina</taxon>
        <taxon>Arcellidae</taxon>
        <taxon>Arcella</taxon>
    </lineage>
</organism>